<dbReference type="SFLD" id="SFLDG01123">
    <property type="entry name" value="methyltransferase_(Class_B)"/>
    <property type="match status" value="1"/>
</dbReference>
<evidence type="ECO:0000259" key="7">
    <source>
        <dbReference type="PROSITE" id="PS51918"/>
    </source>
</evidence>
<dbReference type="InterPro" id="IPR058240">
    <property type="entry name" value="rSAM_sf"/>
</dbReference>
<evidence type="ECO:0000256" key="5">
    <source>
        <dbReference type="ARBA" id="ARBA00023014"/>
    </source>
</evidence>
<dbReference type="Pfam" id="PF04055">
    <property type="entry name" value="Radical_SAM"/>
    <property type="match status" value="1"/>
</dbReference>
<sequence>TSGEAGERLAFAPHVLAASYLATRQWAKAIASLELLKQRLPSTKVVLGGSHPTALPERTLSECKADFLVLGEGEITLDELVGQIGSGAGDWGSIKGLAFRDGDGSVVVNEPRPLIEDLDTLPFPARDLVDNDLYYPPPTKKVSSGLSTLISTSRGCPFNCGFCSANTVWMSRRIRSRSAENLVDEMTECVRRYGISSFNFADEFFTADKARVLEICELIGRRGLEITWVCSARAQKLDRQTLETMKRAGCLELSFGIESGSPEILERMDKRIDLDEAKRVISTANDLGIRTHAGFIIGYPGETEQTVRQTVRAARWLDVDIAAFWIASPLPGSRLWDEAQTNGWIRPDARWSDFSPLSNNTSVLMLPTLSIEQIRRLHRRALRNYYLRPKYIIRKLLSIRHPYQVMNLLKGLRILLRIK</sequence>
<comment type="cofactor">
    <cofactor evidence="1">
        <name>[4Fe-4S] cluster</name>
        <dbReference type="ChEBI" id="CHEBI:49883"/>
    </cofactor>
</comment>
<dbReference type="CDD" id="cd02068">
    <property type="entry name" value="radical_SAM_B12_BD"/>
    <property type="match status" value="1"/>
</dbReference>
<dbReference type="InterPro" id="IPR006638">
    <property type="entry name" value="Elp3/MiaA/NifB-like_rSAM"/>
</dbReference>
<keyword evidence="3" id="KW-0479">Metal-binding</keyword>
<dbReference type="GO" id="GO:0005829">
    <property type="term" value="C:cytosol"/>
    <property type="evidence" value="ECO:0007669"/>
    <property type="project" value="TreeGrafter"/>
</dbReference>
<dbReference type="GO" id="GO:0051539">
    <property type="term" value="F:4 iron, 4 sulfur cluster binding"/>
    <property type="evidence" value="ECO:0007669"/>
    <property type="project" value="UniProtKB-KW"/>
</dbReference>
<dbReference type="SMART" id="SM00729">
    <property type="entry name" value="Elp3"/>
    <property type="match status" value="1"/>
</dbReference>
<protein>
    <submittedName>
        <fullName evidence="8">Uncharacterized protein</fullName>
    </submittedName>
</protein>
<evidence type="ECO:0000313" key="8">
    <source>
        <dbReference type="EMBL" id="KKL48123.1"/>
    </source>
</evidence>
<feature type="domain" description="Radical SAM core" evidence="7">
    <location>
        <begin position="142"/>
        <end position="357"/>
    </location>
</feature>
<keyword evidence="4" id="KW-0408">Iron</keyword>
<proteinExistence type="predicted"/>
<evidence type="ECO:0000256" key="4">
    <source>
        <dbReference type="ARBA" id="ARBA00023004"/>
    </source>
</evidence>
<feature type="domain" description="B12-binding" evidence="6">
    <location>
        <begin position="1"/>
        <end position="91"/>
    </location>
</feature>
<evidence type="ECO:0000256" key="2">
    <source>
        <dbReference type="ARBA" id="ARBA00022691"/>
    </source>
</evidence>
<evidence type="ECO:0000256" key="3">
    <source>
        <dbReference type="ARBA" id="ARBA00022723"/>
    </source>
</evidence>
<name>A0A0F9CFH6_9ZZZZ</name>
<dbReference type="Gene3D" id="3.80.30.20">
    <property type="entry name" value="tm_1862 like domain"/>
    <property type="match status" value="1"/>
</dbReference>
<gene>
    <name evidence="8" type="ORF">LCGC14_2328690</name>
</gene>
<keyword evidence="5" id="KW-0411">Iron-sulfur</keyword>
<feature type="non-terminal residue" evidence="8">
    <location>
        <position position="1"/>
    </location>
</feature>
<dbReference type="GO" id="GO:0046872">
    <property type="term" value="F:metal ion binding"/>
    <property type="evidence" value="ECO:0007669"/>
    <property type="project" value="UniProtKB-KW"/>
</dbReference>
<evidence type="ECO:0000256" key="1">
    <source>
        <dbReference type="ARBA" id="ARBA00001966"/>
    </source>
</evidence>
<comment type="caution">
    <text evidence="8">The sequence shown here is derived from an EMBL/GenBank/DDBJ whole genome shotgun (WGS) entry which is preliminary data.</text>
</comment>
<dbReference type="InterPro" id="IPR034466">
    <property type="entry name" value="Methyltransferase_Class_B"/>
</dbReference>
<dbReference type="InterPro" id="IPR007197">
    <property type="entry name" value="rSAM"/>
</dbReference>
<dbReference type="PANTHER" id="PTHR43409:SF16">
    <property type="entry name" value="SLR0320 PROTEIN"/>
    <property type="match status" value="1"/>
</dbReference>
<dbReference type="InterPro" id="IPR006158">
    <property type="entry name" value="Cobalamin-bd"/>
</dbReference>
<dbReference type="SFLD" id="SFLDG01082">
    <property type="entry name" value="B12-binding_domain_containing"/>
    <property type="match status" value="1"/>
</dbReference>
<dbReference type="SFLD" id="SFLDS00029">
    <property type="entry name" value="Radical_SAM"/>
    <property type="match status" value="1"/>
</dbReference>
<dbReference type="PANTHER" id="PTHR43409">
    <property type="entry name" value="ANAEROBIC MAGNESIUM-PROTOPORPHYRIN IX MONOMETHYL ESTER CYCLASE-RELATED"/>
    <property type="match status" value="1"/>
</dbReference>
<dbReference type="EMBL" id="LAZR01033424">
    <property type="protein sequence ID" value="KKL48123.1"/>
    <property type="molecule type" value="Genomic_DNA"/>
</dbReference>
<dbReference type="InterPro" id="IPR051198">
    <property type="entry name" value="BchE-like"/>
</dbReference>
<dbReference type="GO" id="GO:0031419">
    <property type="term" value="F:cobalamin binding"/>
    <property type="evidence" value="ECO:0007669"/>
    <property type="project" value="InterPro"/>
</dbReference>
<dbReference type="Pfam" id="PF02310">
    <property type="entry name" value="B12-binding"/>
    <property type="match status" value="1"/>
</dbReference>
<dbReference type="SUPFAM" id="SSF102114">
    <property type="entry name" value="Radical SAM enzymes"/>
    <property type="match status" value="1"/>
</dbReference>
<dbReference type="InterPro" id="IPR023404">
    <property type="entry name" value="rSAM_horseshoe"/>
</dbReference>
<dbReference type="CDD" id="cd01335">
    <property type="entry name" value="Radical_SAM"/>
    <property type="match status" value="1"/>
</dbReference>
<keyword evidence="2" id="KW-0949">S-adenosyl-L-methionine</keyword>
<evidence type="ECO:0000259" key="6">
    <source>
        <dbReference type="PROSITE" id="PS51332"/>
    </source>
</evidence>
<reference evidence="8" key="1">
    <citation type="journal article" date="2015" name="Nature">
        <title>Complex archaea that bridge the gap between prokaryotes and eukaryotes.</title>
        <authorList>
            <person name="Spang A."/>
            <person name="Saw J.H."/>
            <person name="Jorgensen S.L."/>
            <person name="Zaremba-Niedzwiedzka K."/>
            <person name="Martijn J."/>
            <person name="Lind A.E."/>
            <person name="van Eijk R."/>
            <person name="Schleper C."/>
            <person name="Guy L."/>
            <person name="Ettema T.J."/>
        </authorList>
    </citation>
    <scope>NUCLEOTIDE SEQUENCE</scope>
</reference>
<dbReference type="PROSITE" id="PS51332">
    <property type="entry name" value="B12_BINDING"/>
    <property type="match status" value="1"/>
</dbReference>
<dbReference type="Gene3D" id="3.40.50.280">
    <property type="entry name" value="Cobalamin-binding domain"/>
    <property type="match status" value="1"/>
</dbReference>
<dbReference type="AlphaFoldDB" id="A0A0F9CFH6"/>
<dbReference type="PROSITE" id="PS51918">
    <property type="entry name" value="RADICAL_SAM"/>
    <property type="match status" value="1"/>
</dbReference>
<dbReference type="GO" id="GO:0003824">
    <property type="term" value="F:catalytic activity"/>
    <property type="evidence" value="ECO:0007669"/>
    <property type="project" value="InterPro"/>
</dbReference>
<accession>A0A0F9CFH6</accession>
<organism evidence="8">
    <name type="scientific">marine sediment metagenome</name>
    <dbReference type="NCBI Taxonomy" id="412755"/>
    <lineage>
        <taxon>unclassified sequences</taxon>
        <taxon>metagenomes</taxon>
        <taxon>ecological metagenomes</taxon>
    </lineage>
</organism>